<gene>
    <name evidence="2" type="primary">argF'</name>
    <name evidence="5" type="ORF">EGI31_22810</name>
</gene>
<keyword evidence="6" id="KW-1185">Reference proteome</keyword>
<dbReference type="GO" id="GO:0042450">
    <property type="term" value="P:L-arginine biosynthetic process via ornithine"/>
    <property type="evidence" value="ECO:0007669"/>
    <property type="project" value="TreeGrafter"/>
</dbReference>
<sequence>MKHFINLNDVSDVTELVKLGLEQKANPFANKHLGLNKTIGLLFFNSSLRTRISTQKAAMNLGMNVIVMNVGSDSWQLEFEDGVIMDQGKAEHIKEAAAVLGQYCDIIAVRAFAELKDRNDDYKETVLESFRKYAGVPIINLESATRHPCQSLADLITIEELKTKEKPKVVLTWAPHFKPLPQAVGNSFAEWVLMTDYEFVIANPEGYDLSPEIRKNAKVVHSQEEAFAGADFIYAKNWSSYEQYGQVLTQDPSWKITPEKMALTNNAKFMHCLPVRRGLKVSDEVLDADYSAVIQQAGNRVWSVQAVIKQILEGLAV</sequence>
<dbReference type="EMBL" id="RJUF01000192">
    <property type="protein sequence ID" value="MCP9765776.1"/>
    <property type="molecule type" value="Genomic_DNA"/>
</dbReference>
<comment type="pathway">
    <text evidence="2">Amino-acid biosynthesis; L-arginine biosynthesis.</text>
</comment>
<dbReference type="Proteomes" id="UP001204144">
    <property type="component" value="Unassembled WGS sequence"/>
</dbReference>
<feature type="domain" description="Aspartate/ornithine carbamoyltransferase Asp/Orn-binding" evidence="3">
    <location>
        <begin position="184"/>
        <end position="309"/>
    </location>
</feature>
<comment type="function">
    <text evidence="2">Catalyzes the transfer of the carbamoyl group from carbamoyl phosphate to the delta-amino group of N(2)-succinyl-L-ornithine to produce N(2)-succinyl-L-citrulline. Is essential for arginine biosynthesis.</text>
</comment>
<name>A0AAE3H7V5_9BACT</name>
<dbReference type="GO" id="GO:0019240">
    <property type="term" value="P:citrulline biosynthetic process"/>
    <property type="evidence" value="ECO:0007669"/>
    <property type="project" value="TreeGrafter"/>
</dbReference>
<feature type="binding site" evidence="2">
    <location>
        <position position="236"/>
    </location>
    <ligand>
        <name>N(2)-succinyl-L-ornithine</name>
        <dbReference type="ChEBI" id="CHEBI:58514"/>
    </ligand>
</feature>
<dbReference type="GO" id="GO:0004585">
    <property type="term" value="F:ornithine carbamoyltransferase activity"/>
    <property type="evidence" value="ECO:0007669"/>
    <property type="project" value="InterPro"/>
</dbReference>
<feature type="binding site" description="in other chain" evidence="2">
    <location>
        <begin position="272"/>
        <end position="273"/>
    </location>
    <ligand>
        <name>carbamoyl phosphate</name>
        <dbReference type="ChEBI" id="CHEBI:58228"/>
        <note>ligand shared between two neighboring subunits</note>
    </ligand>
</feature>
<protein>
    <recommendedName>
        <fullName evidence="2">N-succinylornithine carbamoyltransferase</fullName>
        <ecNumber evidence="2">2.1.3.11</ecNumber>
    </recommendedName>
    <alternativeName>
        <fullName evidence="2">N-succinyl-L-ornithine transcarbamylase</fullName>
        <shortName evidence="2">SOTCase</shortName>
    </alternativeName>
</protein>
<keyword evidence="2" id="KW-0055">Arginine biosynthesis</keyword>
<evidence type="ECO:0000313" key="6">
    <source>
        <dbReference type="Proteomes" id="UP001204144"/>
    </source>
</evidence>
<accession>A0AAE3H7V5</accession>
<dbReference type="Pfam" id="PF00185">
    <property type="entry name" value="OTCace"/>
    <property type="match status" value="1"/>
</dbReference>
<dbReference type="InterPro" id="IPR043696">
    <property type="entry name" value="ArgF'-like"/>
</dbReference>
<dbReference type="NCBIfam" id="NF003384">
    <property type="entry name" value="PRK04523.1"/>
    <property type="match status" value="1"/>
</dbReference>
<proteinExistence type="inferred from homology"/>
<feature type="binding site" evidence="2">
    <location>
        <position position="75"/>
    </location>
    <ligand>
        <name>carbamoyl phosphate</name>
        <dbReference type="ChEBI" id="CHEBI:58228"/>
        <note>ligand shared between two neighboring subunits</note>
    </ligand>
</feature>
<dbReference type="InterPro" id="IPR006130">
    <property type="entry name" value="Asp/Orn_carbamoylTrfase"/>
</dbReference>
<comment type="caution">
    <text evidence="5">The sequence shown here is derived from an EMBL/GenBank/DDBJ whole genome shotgun (WGS) entry which is preliminary data.</text>
</comment>
<feature type="binding site" evidence="2">
    <location>
        <position position="276"/>
    </location>
    <ligand>
        <name>N(2)-succinyl-L-ornithine</name>
        <dbReference type="ChEBI" id="CHEBI:58514"/>
    </ligand>
</feature>
<reference evidence="5 6" key="1">
    <citation type="submission" date="2018-11" db="EMBL/GenBank/DDBJ databases">
        <title>Novel bacteria species description.</title>
        <authorList>
            <person name="Han J.-H."/>
        </authorList>
    </citation>
    <scope>NUCLEOTIDE SEQUENCE [LARGE SCALE GENOMIC DNA]</scope>
    <source>
        <strain evidence="5 6">KCTC23259</strain>
    </source>
</reference>
<feature type="binding site" description="in other chain" evidence="2">
    <location>
        <position position="110"/>
    </location>
    <ligand>
        <name>carbamoyl phosphate</name>
        <dbReference type="ChEBI" id="CHEBI:58228"/>
        <note>ligand shared between two neighboring subunits</note>
    </ligand>
</feature>
<evidence type="ECO:0000256" key="1">
    <source>
        <dbReference type="ARBA" id="ARBA00022679"/>
    </source>
</evidence>
<evidence type="ECO:0000313" key="5">
    <source>
        <dbReference type="EMBL" id="MCP9765776.1"/>
    </source>
</evidence>
<dbReference type="PANTHER" id="PTHR45753">
    <property type="entry name" value="ORNITHINE CARBAMOYLTRANSFERASE, MITOCHONDRIAL"/>
    <property type="match status" value="1"/>
</dbReference>
<comment type="catalytic activity">
    <reaction evidence="2">
        <text>N(2)-succinyl-L-ornithine + carbamoyl phosphate = N(2)-succinyl-L-citrulline + phosphate + H(+)</text>
        <dbReference type="Rhea" id="RHEA:25884"/>
        <dbReference type="ChEBI" id="CHEBI:15378"/>
        <dbReference type="ChEBI" id="CHEBI:43474"/>
        <dbReference type="ChEBI" id="CHEBI:58228"/>
        <dbReference type="ChEBI" id="CHEBI:58514"/>
        <dbReference type="ChEBI" id="CHEBI:58862"/>
        <dbReference type="EC" id="2.1.3.11"/>
    </reaction>
</comment>
<dbReference type="AlphaFoldDB" id="A0AAE3H7V5"/>
<dbReference type="InterPro" id="IPR006131">
    <property type="entry name" value="Asp_carbamoyltransf_Asp/Orn-bd"/>
</dbReference>
<organism evidence="5 6">
    <name type="scientific">Lacihabitans soyangensis</name>
    <dbReference type="NCBI Taxonomy" id="869394"/>
    <lineage>
        <taxon>Bacteria</taxon>
        <taxon>Pseudomonadati</taxon>
        <taxon>Bacteroidota</taxon>
        <taxon>Cytophagia</taxon>
        <taxon>Cytophagales</taxon>
        <taxon>Leadbetterellaceae</taxon>
        <taxon>Lacihabitans</taxon>
    </lineage>
</organism>
<dbReference type="Pfam" id="PF02729">
    <property type="entry name" value="OTCace_N"/>
    <property type="match status" value="1"/>
</dbReference>
<dbReference type="InterPro" id="IPR006132">
    <property type="entry name" value="Asp/Orn_carbamoyltranf_P-bd"/>
</dbReference>
<evidence type="ECO:0000256" key="2">
    <source>
        <dbReference type="HAMAP-Rule" id="MF_02235"/>
    </source>
</evidence>
<dbReference type="PANTHER" id="PTHR45753:SF3">
    <property type="entry name" value="ORNITHINE TRANSCARBAMYLASE, MITOCHONDRIAL"/>
    <property type="match status" value="1"/>
</dbReference>
<evidence type="ECO:0000259" key="3">
    <source>
        <dbReference type="Pfam" id="PF00185"/>
    </source>
</evidence>
<feature type="binding site" description="in other chain" evidence="2">
    <location>
        <begin position="47"/>
        <end position="50"/>
    </location>
    <ligand>
        <name>carbamoyl phosphate</name>
        <dbReference type="ChEBI" id="CHEBI:58228"/>
        <note>ligand shared between two neighboring subunits</note>
    </ligand>
</feature>
<dbReference type="InterPro" id="IPR036901">
    <property type="entry name" value="Asp/Orn_carbamoylTrfase_sf"/>
</dbReference>
<dbReference type="HAMAP" id="MF_02235">
    <property type="entry name" value="SOTCase"/>
    <property type="match status" value="1"/>
</dbReference>
<feature type="binding site" description="in other chain" evidence="2">
    <location>
        <begin position="147"/>
        <end position="150"/>
    </location>
    <ligand>
        <name>carbamoyl phosphate</name>
        <dbReference type="ChEBI" id="CHEBI:58228"/>
        <note>ligand shared between two neighboring subunits</note>
    </ligand>
</feature>
<dbReference type="Gene3D" id="3.40.50.1370">
    <property type="entry name" value="Aspartate/ornithine carbamoyltransferase"/>
    <property type="match status" value="2"/>
</dbReference>
<evidence type="ECO:0000259" key="4">
    <source>
        <dbReference type="Pfam" id="PF02729"/>
    </source>
</evidence>
<feature type="domain" description="Aspartate/ornithine carbamoyltransferase carbamoyl-P binding" evidence="4">
    <location>
        <begin position="2"/>
        <end position="160"/>
    </location>
</feature>
<dbReference type="SUPFAM" id="SSF53671">
    <property type="entry name" value="Aspartate/ornithine carbamoyltransferase"/>
    <property type="match status" value="1"/>
</dbReference>
<comment type="subunit">
    <text evidence="2">Homotrimer.</text>
</comment>
<dbReference type="GO" id="GO:0016597">
    <property type="term" value="F:amino acid binding"/>
    <property type="evidence" value="ECO:0007669"/>
    <property type="project" value="InterPro"/>
</dbReference>
<dbReference type="EC" id="2.1.3.11" evidence="2"/>
<feature type="binding site" evidence="2">
    <location>
        <position position="142"/>
    </location>
    <ligand>
        <name>N(2)-succinyl-L-ornithine</name>
        <dbReference type="ChEBI" id="CHEBI:58514"/>
    </ligand>
</feature>
<dbReference type="PRINTS" id="PR00101">
    <property type="entry name" value="ATCASE"/>
</dbReference>
<feature type="binding site" description="in other chain" evidence="2">
    <location>
        <position position="300"/>
    </location>
    <ligand>
        <name>carbamoyl phosphate</name>
        <dbReference type="ChEBI" id="CHEBI:58228"/>
        <note>ligand shared between two neighboring subunits</note>
    </ligand>
</feature>
<dbReference type="PRINTS" id="PR00100">
    <property type="entry name" value="AOTCASE"/>
</dbReference>
<keyword evidence="2" id="KW-0028">Amino-acid biosynthesis</keyword>
<comment type="similarity">
    <text evidence="2">Belongs to the aspartate/ornithine carbamoyltransferase superfamily. SOTCase family.</text>
</comment>
<feature type="binding site" evidence="2">
    <location>
        <position position="176"/>
    </location>
    <ligand>
        <name>N(2)-succinyl-L-ornithine</name>
        <dbReference type="ChEBI" id="CHEBI:58514"/>
    </ligand>
</feature>
<keyword evidence="1 2" id="KW-0808">Transferase</keyword>
<dbReference type="RefSeq" id="WP_255039484.1">
    <property type="nucleotide sequence ID" value="NZ_RJUF01000192.1"/>
</dbReference>